<name>A0A0F9R5F4_9ZZZZ</name>
<protein>
    <submittedName>
        <fullName evidence="1">Uncharacterized protein</fullName>
    </submittedName>
</protein>
<comment type="caution">
    <text evidence="1">The sequence shown here is derived from an EMBL/GenBank/DDBJ whole genome shotgun (WGS) entry which is preliminary data.</text>
</comment>
<organism evidence="1">
    <name type="scientific">marine sediment metagenome</name>
    <dbReference type="NCBI Taxonomy" id="412755"/>
    <lineage>
        <taxon>unclassified sequences</taxon>
        <taxon>metagenomes</taxon>
        <taxon>ecological metagenomes</taxon>
    </lineage>
</organism>
<evidence type="ECO:0000313" key="1">
    <source>
        <dbReference type="EMBL" id="KKN49964.1"/>
    </source>
</evidence>
<gene>
    <name evidence="1" type="ORF">LCGC14_0637650</name>
</gene>
<reference evidence="1" key="1">
    <citation type="journal article" date="2015" name="Nature">
        <title>Complex archaea that bridge the gap between prokaryotes and eukaryotes.</title>
        <authorList>
            <person name="Spang A."/>
            <person name="Saw J.H."/>
            <person name="Jorgensen S.L."/>
            <person name="Zaremba-Niedzwiedzka K."/>
            <person name="Martijn J."/>
            <person name="Lind A.E."/>
            <person name="van Eijk R."/>
            <person name="Schleper C."/>
            <person name="Guy L."/>
            <person name="Ettema T.J."/>
        </authorList>
    </citation>
    <scope>NUCLEOTIDE SEQUENCE</scope>
</reference>
<proteinExistence type="predicted"/>
<dbReference type="EMBL" id="LAZR01001142">
    <property type="protein sequence ID" value="KKN49964.1"/>
    <property type="molecule type" value="Genomic_DNA"/>
</dbReference>
<dbReference type="AlphaFoldDB" id="A0A0F9R5F4"/>
<accession>A0A0F9R5F4</accession>
<sequence length="421" mass="46068">MEYLGLWITGTTSATAAATAKTLTDSVKLVSYANDYFNTRWALLTTGTNSAKVNKISDFNQSTGVASLLTAFSAAIAASVTYEFLPYHPTDMIRWAINKALQEVYDKTYRSILNEALITGNALPNGGFEDWASSSVPDHWVLSVATAAKDTGVKKYGRAAVAITGGASAGYLGSEYGTGAATIWENLIDLAGNSLDFEVWIKTNTASHARLQIVDSDGTTSSSYHTGGDLWELLKVTRSVAVDVTSLAFRITADVNTKVTYADHARVLNSRVTEYVLPAEFTLGDVKNVYIQNGAAPLTGNERPCDDSGWVYEPTLWVKPKVRYDDRLGVWLMSFSKRPSDGYKMRLEGREPQTKLTTDSDTVALTETHLNLLYPYAAYVLFEALGRINEAQQHLAKYKALASRVAMPAIPCSAIFPWGRW</sequence>
<dbReference type="Gene3D" id="2.60.120.260">
    <property type="entry name" value="Galactose-binding domain-like"/>
    <property type="match status" value="1"/>
</dbReference>